<evidence type="ECO:0000259" key="4">
    <source>
        <dbReference type="PROSITE" id="PS01124"/>
    </source>
</evidence>
<evidence type="ECO:0000313" key="5">
    <source>
        <dbReference type="EMBL" id="GGN12264.1"/>
    </source>
</evidence>
<keyword evidence="2" id="KW-0238">DNA-binding</keyword>
<keyword evidence="3" id="KW-0804">Transcription</keyword>
<keyword evidence="1" id="KW-0805">Transcription regulation</keyword>
<dbReference type="EMBL" id="BMLI01000004">
    <property type="protein sequence ID" value="GGN12264.1"/>
    <property type="molecule type" value="Genomic_DNA"/>
</dbReference>
<dbReference type="PANTHER" id="PTHR43280:SF32">
    <property type="entry name" value="TRANSCRIPTIONAL REGULATORY PROTEIN"/>
    <property type="match status" value="1"/>
</dbReference>
<comment type="caution">
    <text evidence="5">The sequence shown here is derived from an EMBL/GenBank/DDBJ whole genome shotgun (WGS) entry which is preliminary data.</text>
</comment>
<dbReference type="SUPFAM" id="SSF46689">
    <property type="entry name" value="Homeodomain-like"/>
    <property type="match status" value="1"/>
</dbReference>
<dbReference type="InterPro" id="IPR037923">
    <property type="entry name" value="HTH-like"/>
</dbReference>
<dbReference type="InterPro" id="IPR018060">
    <property type="entry name" value="HTH_AraC"/>
</dbReference>
<dbReference type="SUPFAM" id="SSF51215">
    <property type="entry name" value="Regulatory protein AraC"/>
    <property type="match status" value="1"/>
</dbReference>
<dbReference type="InterPro" id="IPR009057">
    <property type="entry name" value="Homeodomain-like_sf"/>
</dbReference>
<name>A0ABQ2IJE8_9BACT</name>
<protein>
    <submittedName>
        <fullName evidence="5">Transcriptional regulator</fullName>
    </submittedName>
</protein>
<dbReference type="PROSITE" id="PS01124">
    <property type="entry name" value="HTH_ARAC_FAMILY_2"/>
    <property type="match status" value="1"/>
</dbReference>
<dbReference type="RefSeq" id="WP_019945238.1">
    <property type="nucleotide sequence ID" value="NZ_BMLI01000004.1"/>
</dbReference>
<evidence type="ECO:0000313" key="6">
    <source>
        <dbReference type="Proteomes" id="UP000632339"/>
    </source>
</evidence>
<evidence type="ECO:0000256" key="3">
    <source>
        <dbReference type="ARBA" id="ARBA00023163"/>
    </source>
</evidence>
<reference evidence="6" key="1">
    <citation type="journal article" date="2019" name="Int. J. Syst. Evol. Microbiol.">
        <title>The Global Catalogue of Microorganisms (GCM) 10K type strain sequencing project: providing services to taxonomists for standard genome sequencing and annotation.</title>
        <authorList>
            <consortium name="The Broad Institute Genomics Platform"/>
            <consortium name="The Broad Institute Genome Sequencing Center for Infectious Disease"/>
            <person name="Wu L."/>
            <person name="Ma J."/>
        </authorList>
    </citation>
    <scope>NUCLEOTIDE SEQUENCE [LARGE SCALE GENOMIC DNA]</scope>
    <source>
        <strain evidence="6">CGMCC 1.6375</strain>
    </source>
</reference>
<feature type="domain" description="HTH araC/xylS-type" evidence="4">
    <location>
        <begin position="185"/>
        <end position="283"/>
    </location>
</feature>
<evidence type="ECO:0000256" key="2">
    <source>
        <dbReference type="ARBA" id="ARBA00023125"/>
    </source>
</evidence>
<proteinExistence type="predicted"/>
<dbReference type="SMART" id="SM00342">
    <property type="entry name" value="HTH_ARAC"/>
    <property type="match status" value="1"/>
</dbReference>
<dbReference type="Pfam" id="PF12833">
    <property type="entry name" value="HTH_18"/>
    <property type="match status" value="1"/>
</dbReference>
<organism evidence="5 6">
    <name type="scientific">Dyadobacter beijingensis</name>
    <dbReference type="NCBI Taxonomy" id="365489"/>
    <lineage>
        <taxon>Bacteria</taxon>
        <taxon>Pseudomonadati</taxon>
        <taxon>Bacteroidota</taxon>
        <taxon>Cytophagia</taxon>
        <taxon>Cytophagales</taxon>
        <taxon>Spirosomataceae</taxon>
        <taxon>Dyadobacter</taxon>
    </lineage>
</organism>
<dbReference type="Proteomes" id="UP000632339">
    <property type="component" value="Unassembled WGS sequence"/>
</dbReference>
<accession>A0ABQ2IJE8</accession>
<dbReference type="PANTHER" id="PTHR43280">
    <property type="entry name" value="ARAC-FAMILY TRANSCRIPTIONAL REGULATOR"/>
    <property type="match status" value="1"/>
</dbReference>
<gene>
    <name evidence="5" type="ORF">GCM10010967_55340</name>
</gene>
<evidence type="ECO:0000256" key="1">
    <source>
        <dbReference type="ARBA" id="ARBA00023015"/>
    </source>
</evidence>
<dbReference type="Gene3D" id="1.10.10.60">
    <property type="entry name" value="Homeodomain-like"/>
    <property type="match status" value="1"/>
</dbReference>
<keyword evidence="6" id="KW-1185">Reference proteome</keyword>
<sequence length="289" mass="32803">MTSLLLPQTTAHRFPQLTGYGAESFDIATLHPSSLAGHPAGQEHLAEMIWLTQGRFQIMFDLETYEVSEGKVLFLAPGQRFFLKSISPDLEGTILRFPAGFMPADFDLPYPNLIYRVSRIFEIDEMTAAGIASAVECMRWELTNSYYQKTEVLAGYLKIVLIYLSRQRSTALRSAFKADMTLLARRFLDLLERQYHVHKRVSEYADELAVTPNYLNQIVKQETGMSASANIRKRLLLQAKRMALLQGMSMKTVAYKLGFDDTAHFSKFFKMGCGCNFTTYRKMRLAAAG</sequence>